<evidence type="ECO:0000256" key="4">
    <source>
        <dbReference type="ARBA" id="ARBA00022636"/>
    </source>
</evidence>
<evidence type="ECO:0000313" key="13">
    <source>
        <dbReference type="Proteomes" id="UP001177527"/>
    </source>
</evidence>
<evidence type="ECO:0000256" key="5">
    <source>
        <dbReference type="ARBA" id="ARBA00022692"/>
    </source>
</evidence>
<dbReference type="Proteomes" id="UP001177527">
    <property type="component" value="Chromosome"/>
</dbReference>
<evidence type="ECO:0000256" key="10">
    <source>
        <dbReference type="SAM" id="Phobius"/>
    </source>
</evidence>
<dbReference type="RefSeq" id="WP_280558169.1">
    <property type="nucleotide sequence ID" value="NZ_CP123488.1"/>
</dbReference>
<keyword evidence="5 10" id="KW-0812">Transmembrane</keyword>
<sequence>MFTRERLANRRTILISIAAGVLIALIAGALQFSIFHHRRAAQFDSTISSLQNYLENYFSQILVTMDSLQPLTLNQCADVSSDLTARAAFSMNVRAFLLVNNHVAYCSSATGPMDLPLKDLVPDLDLSKNHVMGILAGTPMMPATPAFVLWVKIPLLENRGVFASINANLMPWVLYSSKQTPYNGVALVVNGKTAISTFSPKPLPLSATTDTAVRHVKIKGVPLEVYLYSSATGTDGLVFSILLGLTCGVLGGLLCFYIRTIHSRPGKEILSAIKNQQFYVVYQPVIDAKNQQIGGVEALMRWSHPTAGNIPPDAFISYAEAQNLIVPLTRHLFELIARDAQTLKEVLPPGAKLGVNIAPSHLIAESFQQDIRTLAASLPDNYFQLVLEITERDMLNQEKAMSLFTWLRGENIEIAIDDFGTGHSALIYLERFTLDYLKIDRGFVNAIGHETVTSPVLDAVLTLSHRLNLVTVAEGVETQEQATWLSEHGVDYLQGYLISRPLTLQELVAEHRKPAKYFTSEGRSFTLPE</sequence>
<reference evidence="12" key="1">
    <citation type="submission" date="2023-04" db="EMBL/GenBank/DDBJ databases">
        <title>APH(3)-Id, a novel chromosomal aminoglycoside phosphotransferase, identified from an environmental isolate of Kluyvera intermedia DW18.</title>
        <authorList>
            <person name="Sha Y."/>
        </authorList>
    </citation>
    <scope>NUCLEOTIDE SEQUENCE</scope>
    <source>
        <strain evidence="12">DW18</strain>
    </source>
</reference>
<evidence type="ECO:0000256" key="3">
    <source>
        <dbReference type="ARBA" id="ARBA00022475"/>
    </source>
</evidence>
<comment type="subcellular location">
    <subcellularLocation>
        <location evidence="1">Cell membrane</location>
        <topology evidence="1">Multi-pass membrane protein</topology>
    </subcellularLocation>
</comment>
<evidence type="ECO:0000259" key="11">
    <source>
        <dbReference type="PROSITE" id="PS50883"/>
    </source>
</evidence>
<gene>
    <name evidence="12" type="ORF">QBD33_07305</name>
</gene>
<dbReference type="PANTHER" id="PTHR33121:SF73">
    <property type="entry name" value="CYCLIC DI-GMP PHOSPHODIESTERASE PDEN-RELATED"/>
    <property type="match status" value="1"/>
</dbReference>
<name>A0AA95JVL9_KLUIN</name>
<dbReference type="AlphaFoldDB" id="A0AA95JVL9"/>
<evidence type="ECO:0000256" key="2">
    <source>
        <dbReference type="ARBA" id="ARBA00012282"/>
    </source>
</evidence>
<dbReference type="InterPro" id="IPR024744">
    <property type="entry name" value="CSS-motif_dom"/>
</dbReference>
<feature type="transmembrane region" description="Helical" evidence="10">
    <location>
        <begin position="237"/>
        <end position="258"/>
    </location>
</feature>
<accession>A0AA95JVL9</accession>
<dbReference type="Pfam" id="PF12792">
    <property type="entry name" value="CSS-motif"/>
    <property type="match status" value="1"/>
</dbReference>
<dbReference type="InterPro" id="IPR035919">
    <property type="entry name" value="EAL_sf"/>
</dbReference>
<comment type="catalytic activity">
    <reaction evidence="9">
        <text>3',3'-c-di-GMP + H2O = 5'-phosphoguanylyl(3'-&gt;5')guanosine + H(+)</text>
        <dbReference type="Rhea" id="RHEA:24902"/>
        <dbReference type="ChEBI" id="CHEBI:15377"/>
        <dbReference type="ChEBI" id="CHEBI:15378"/>
        <dbReference type="ChEBI" id="CHEBI:58754"/>
        <dbReference type="ChEBI" id="CHEBI:58805"/>
        <dbReference type="EC" id="3.1.4.52"/>
    </reaction>
</comment>
<evidence type="ECO:0000256" key="7">
    <source>
        <dbReference type="ARBA" id="ARBA00022989"/>
    </source>
</evidence>
<dbReference type="Gene3D" id="3.20.20.450">
    <property type="entry name" value="EAL domain"/>
    <property type="match status" value="1"/>
</dbReference>
<evidence type="ECO:0000256" key="8">
    <source>
        <dbReference type="ARBA" id="ARBA00023136"/>
    </source>
</evidence>
<dbReference type="GO" id="GO:0071111">
    <property type="term" value="F:cyclic-guanylate-specific phosphodiesterase activity"/>
    <property type="evidence" value="ECO:0007669"/>
    <property type="project" value="UniProtKB-EC"/>
</dbReference>
<dbReference type="GO" id="GO:0005886">
    <property type="term" value="C:plasma membrane"/>
    <property type="evidence" value="ECO:0007669"/>
    <property type="project" value="UniProtKB-SubCell"/>
</dbReference>
<keyword evidence="4" id="KW-0973">c-di-GMP</keyword>
<dbReference type="EMBL" id="CP123488">
    <property type="protein sequence ID" value="WGL57572.1"/>
    <property type="molecule type" value="Genomic_DNA"/>
</dbReference>
<keyword evidence="8 10" id="KW-0472">Membrane</keyword>
<dbReference type="InterPro" id="IPR050706">
    <property type="entry name" value="Cyclic-di-GMP_PDE-like"/>
</dbReference>
<dbReference type="PANTHER" id="PTHR33121">
    <property type="entry name" value="CYCLIC DI-GMP PHOSPHODIESTERASE PDEF"/>
    <property type="match status" value="1"/>
</dbReference>
<proteinExistence type="predicted"/>
<dbReference type="CDD" id="cd01948">
    <property type="entry name" value="EAL"/>
    <property type="match status" value="1"/>
</dbReference>
<feature type="transmembrane region" description="Helical" evidence="10">
    <location>
        <begin position="12"/>
        <end position="35"/>
    </location>
</feature>
<evidence type="ECO:0000256" key="1">
    <source>
        <dbReference type="ARBA" id="ARBA00004651"/>
    </source>
</evidence>
<evidence type="ECO:0000313" key="12">
    <source>
        <dbReference type="EMBL" id="WGL57572.1"/>
    </source>
</evidence>
<dbReference type="PROSITE" id="PS50883">
    <property type="entry name" value="EAL"/>
    <property type="match status" value="1"/>
</dbReference>
<dbReference type="InterPro" id="IPR001633">
    <property type="entry name" value="EAL_dom"/>
</dbReference>
<feature type="domain" description="EAL" evidence="11">
    <location>
        <begin position="262"/>
        <end position="515"/>
    </location>
</feature>
<organism evidence="12 13">
    <name type="scientific">Kluyvera intermedia</name>
    <name type="common">Enterobacter intermedius</name>
    <dbReference type="NCBI Taxonomy" id="61648"/>
    <lineage>
        <taxon>Bacteria</taxon>
        <taxon>Pseudomonadati</taxon>
        <taxon>Pseudomonadota</taxon>
        <taxon>Gammaproteobacteria</taxon>
        <taxon>Enterobacterales</taxon>
        <taxon>Enterobacteriaceae</taxon>
        <taxon>Kluyvera</taxon>
    </lineage>
</organism>
<keyword evidence="6 12" id="KW-0378">Hydrolase</keyword>
<dbReference type="SMART" id="SM00052">
    <property type="entry name" value="EAL"/>
    <property type="match status" value="1"/>
</dbReference>
<evidence type="ECO:0000256" key="9">
    <source>
        <dbReference type="ARBA" id="ARBA00034290"/>
    </source>
</evidence>
<protein>
    <recommendedName>
        <fullName evidence="2">cyclic-guanylate-specific phosphodiesterase</fullName>
        <ecNumber evidence="2">3.1.4.52</ecNumber>
    </recommendedName>
</protein>
<dbReference type="Pfam" id="PF00563">
    <property type="entry name" value="EAL"/>
    <property type="match status" value="1"/>
</dbReference>
<dbReference type="EC" id="3.1.4.52" evidence="2"/>
<dbReference type="NCBIfam" id="NF007839">
    <property type="entry name" value="PRK10551.1"/>
    <property type="match status" value="1"/>
</dbReference>
<dbReference type="SUPFAM" id="SSF141868">
    <property type="entry name" value="EAL domain-like"/>
    <property type="match status" value="1"/>
</dbReference>
<keyword evidence="3" id="KW-1003">Cell membrane</keyword>
<keyword evidence="7 10" id="KW-1133">Transmembrane helix</keyword>
<evidence type="ECO:0000256" key="6">
    <source>
        <dbReference type="ARBA" id="ARBA00022801"/>
    </source>
</evidence>